<keyword evidence="2" id="KW-0560">Oxidoreductase</keyword>
<dbReference type="Gene3D" id="3.30.360.10">
    <property type="entry name" value="Dihydrodipicolinate Reductase, domain 2"/>
    <property type="match status" value="1"/>
</dbReference>
<evidence type="ECO:0000256" key="1">
    <source>
        <dbReference type="ARBA" id="ARBA00007406"/>
    </source>
</evidence>
<dbReference type="InterPro" id="IPR006424">
    <property type="entry name" value="Glyceraldehyde-3-P_DH_1"/>
</dbReference>
<dbReference type="PRINTS" id="PR00078">
    <property type="entry name" value="G3PDHDRGNASE"/>
</dbReference>
<evidence type="ECO:0000256" key="7">
    <source>
        <dbReference type="RuleBase" id="RU000397"/>
    </source>
</evidence>
<dbReference type="Pfam" id="PF00044">
    <property type="entry name" value="Gp_dh_N"/>
    <property type="match status" value="1"/>
</dbReference>
<feature type="binding site" evidence="4">
    <location>
        <begin position="160"/>
        <end position="162"/>
    </location>
    <ligand>
        <name>D-glyceraldehyde 3-phosphate</name>
        <dbReference type="ChEBI" id="CHEBI:59776"/>
    </ligand>
</feature>
<evidence type="ECO:0000256" key="4">
    <source>
        <dbReference type="PIRSR" id="PIRSR000149-2"/>
    </source>
</evidence>
<dbReference type="GO" id="GO:0006006">
    <property type="term" value="P:glucose metabolic process"/>
    <property type="evidence" value="ECO:0007669"/>
    <property type="project" value="InterPro"/>
</dbReference>
<organism evidence="9 10">
    <name type="scientific">Candidatus Beckwithbacteria bacterium RBG_13_35_6</name>
    <dbReference type="NCBI Taxonomy" id="1797456"/>
    <lineage>
        <taxon>Bacteria</taxon>
        <taxon>Candidatus Beckwithiibacteriota</taxon>
    </lineage>
</organism>
<evidence type="ECO:0000256" key="2">
    <source>
        <dbReference type="ARBA" id="ARBA00023002"/>
    </source>
</evidence>
<keyword evidence="5" id="KW-0547">Nucleotide-binding</keyword>
<dbReference type="FunFam" id="3.30.360.10:FF:000002">
    <property type="entry name" value="Glyceraldehyde-3-phosphate dehydrogenase"/>
    <property type="match status" value="1"/>
</dbReference>
<feature type="binding site" evidence="5">
    <location>
        <begin position="11"/>
        <end position="12"/>
    </location>
    <ligand>
        <name>NAD(+)</name>
        <dbReference type="ChEBI" id="CHEBI:57540"/>
    </ligand>
</feature>
<feature type="active site" description="Nucleophile" evidence="3">
    <location>
        <position position="161"/>
    </location>
</feature>
<dbReference type="Gene3D" id="3.40.50.720">
    <property type="entry name" value="NAD(P)-binding Rossmann-like Domain"/>
    <property type="match status" value="1"/>
</dbReference>
<evidence type="ECO:0000256" key="5">
    <source>
        <dbReference type="PIRSR" id="PIRSR000149-3"/>
    </source>
</evidence>
<comment type="caution">
    <text evidence="9">The sequence shown here is derived from an EMBL/GenBank/DDBJ whole genome shotgun (WGS) entry which is preliminary data.</text>
</comment>
<dbReference type="GO" id="GO:0050661">
    <property type="term" value="F:NADP binding"/>
    <property type="evidence" value="ECO:0007669"/>
    <property type="project" value="InterPro"/>
</dbReference>
<feature type="binding site" evidence="5">
    <location>
        <position position="123"/>
    </location>
    <ligand>
        <name>NAD(+)</name>
        <dbReference type="ChEBI" id="CHEBI:57540"/>
    </ligand>
</feature>
<dbReference type="SUPFAM" id="SSF55347">
    <property type="entry name" value="Glyceraldehyde-3-phosphate dehydrogenase-like, C-terminal domain"/>
    <property type="match status" value="1"/>
</dbReference>
<feature type="site" description="Activates thiol group during catalysis" evidence="6">
    <location>
        <position position="188"/>
    </location>
</feature>
<comment type="similarity">
    <text evidence="1 7">Belongs to the glyceraldehyde-3-phosphate dehydrogenase family.</text>
</comment>
<dbReference type="Proteomes" id="UP000178758">
    <property type="component" value="Unassembled WGS sequence"/>
</dbReference>
<feature type="domain" description="Glyceraldehyde 3-phosphate dehydrogenase NAD(P) binding" evidence="8">
    <location>
        <begin position="2"/>
        <end position="161"/>
    </location>
</feature>
<dbReference type="InterPro" id="IPR020831">
    <property type="entry name" value="GlycerAld/Erythrose_P_DH"/>
</dbReference>
<dbReference type="SUPFAM" id="SSF51735">
    <property type="entry name" value="NAD(P)-binding Rossmann-fold domains"/>
    <property type="match status" value="1"/>
</dbReference>
<accession>A0A1F5DC73</accession>
<dbReference type="EMBL" id="MEZJ01000047">
    <property type="protein sequence ID" value="OGD52798.1"/>
    <property type="molecule type" value="Genomic_DNA"/>
</dbReference>
<dbReference type="GO" id="GO:0016620">
    <property type="term" value="F:oxidoreductase activity, acting on the aldehyde or oxo group of donors, NAD or NADP as acceptor"/>
    <property type="evidence" value="ECO:0007669"/>
    <property type="project" value="InterPro"/>
</dbReference>
<feature type="binding site" evidence="4">
    <location>
        <position position="191"/>
    </location>
    <ligand>
        <name>D-glyceraldehyde 3-phosphate</name>
        <dbReference type="ChEBI" id="CHEBI:59776"/>
    </ligand>
</feature>
<dbReference type="InterPro" id="IPR020828">
    <property type="entry name" value="GlycerAld_3-P_DH_NAD(P)-bd"/>
</dbReference>
<reference evidence="9 10" key="1">
    <citation type="journal article" date="2016" name="Nat. Commun.">
        <title>Thousands of microbial genomes shed light on interconnected biogeochemical processes in an aquifer system.</title>
        <authorList>
            <person name="Anantharaman K."/>
            <person name="Brown C.T."/>
            <person name="Hug L.A."/>
            <person name="Sharon I."/>
            <person name="Castelle C.J."/>
            <person name="Probst A.J."/>
            <person name="Thomas B.C."/>
            <person name="Singh A."/>
            <person name="Wilkins M.J."/>
            <person name="Karaoz U."/>
            <person name="Brodie E.L."/>
            <person name="Williams K.H."/>
            <person name="Hubbard S.S."/>
            <person name="Banfield J.F."/>
        </authorList>
    </citation>
    <scope>NUCLEOTIDE SEQUENCE [LARGE SCALE GENOMIC DNA]</scope>
</reference>
<evidence type="ECO:0000256" key="6">
    <source>
        <dbReference type="PIRSR" id="PIRSR000149-4"/>
    </source>
</evidence>
<dbReference type="InterPro" id="IPR036291">
    <property type="entry name" value="NAD(P)-bd_dom_sf"/>
</dbReference>
<dbReference type="AlphaFoldDB" id="A0A1F5DC73"/>
<dbReference type="NCBIfam" id="TIGR01534">
    <property type="entry name" value="GAPDH-I"/>
    <property type="match status" value="1"/>
</dbReference>
<evidence type="ECO:0000313" key="10">
    <source>
        <dbReference type="Proteomes" id="UP000178758"/>
    </source>
</evidence>
<gene>
    <name evidence="9" type="ORF">A3J78_02140</name>
</gene>
<dbReference type="PANTHER" id="PTHR43148">
    <property type="entry name" value="GLYCERALDEHYDE-3-PHOSPHATE DEHYDROGENASE 2"/>
    <property type="match status" value="1"/>
</dbReference>
<dbReference type="SMART" id="SM00846">
    <property type="entry name" value="Gp_dh_N"/>
    <property type="match status" value="1"/>
</dbReference>
<evidence type="ECO:0000256" key="3">
    <source>
        <dbReference type="PIRSR" id="PIRSR000149-1"/>
    </source>
</evidence>
<proteinExistence type="inferred from homology"/>
<dbReference type="PIRSF" id="PIRSF000149">
    <property type="entry name" value="GAP_DH"/>
    <property type="match status" value="1"/>
</dbReference>
<dbReference type="InterPro" id="IPR020829">
    <property type="entry name" value="GlycerAld_3-P_DH_cat"/>
</dbReference>
<dbReference type="GO" id="GO:0051287">
    <property type="term" value="F:NAD binding"/>
    <property type="evidence" value="ECO:0007669"/>
    <property type="project" value="InterPro"/>
</dbReference>
<dbReference type="FunFam" id="3.40.50.720:FF:000001">
    <property type="entry name" value="Glyceraldehyde-3-phosphate dehydrogenase"/>
    <property type="match status" value="1"/>
</dbReference>
<evidence type="ECO:0000259" key="8">
    <source>
        <dbReference type="SMART" id="SM00846"/>
    </source>
</evidence>
<feature type="binding site" evidence="4">
    <location>
        <begin position="219"/>
        <end position="220"/>
    </location>
    <ligand>
        <name>D-glyceraldehyde 3-phosphate</name>
        <dbReference type="ChEBI" id="CHEBI:59776"/>
    </ligand>
</feature>
<name>A0A1F5DC73_9BACT</name>
<evidence type="ECO:0000313" key="9">
    <source>
        <dbReference type="EMBL" id="OGD52798.1"/>
    </source>
</evidence>
<keyword evidence="5" id="KW-0520">NAD</keyword>
<dbReference type="CDD" id="cd18126">
    <property type="entry name" value="GAPDH_I_C"/>
    <property type="match status" value="1"/>
</dbReference>
<feature type="binding site" evidence="4">
    <location>
        <position position="242"/>
    </location>
    <ligand>
        <name>D-glyceraldehyde 3-phosphate</name>
        <dbReference type="ChEBI" id="CHEBI:59776"/>
    </ligand>
</feature>
<dbReference type="Pfam" id="PF02800">
    <property type="entry name" value="Gp_dh_C"/>
    <property type="match status" value="1"/>
</dbReference>
<sequence>MIKVGINGFGRIGRLTARIVLKKFKHQLDLVCINTSGRMEAEGWTHLFEYDTAYGRYTGKVETLKNNMVVDGKKIPILGEQDLLKIPWGKYGTQIVIESTGVFRKEADLRKHLRDTVKKVVLSAPAKDPSNGSKEGDIKMYIIGVNEKELNDDEIISCASCTTNCVAPVTKVIDKAFGISKAYMTTIHAYTSDQQLLDGSHKDLRRARAAAANIIPTSTGAAKSVGQIYQNMAGIFDGIAIRVPVITASLSDFTFITKKKTDIKAVNKAFEQASCNDLKGILGVTYKPIVSSDIIGLELSALVDLSLTNVIEEDLVKVFAWYDNEWGYANRLVEEVVLLGKRL</sequence>
<dbReference type="CDD" id="cd05214">
    <property type="entry name" value="GAPDH_I_N"/>
    <property type="match status" value="1"/>
</dbReference>
<protein>
    <submittedName>
        <fullName evidence="9">Type I glyceraldehyde-3-phosphate dehydrogenase</fullName>
    </submittedName>
</protein>
<feature type="binding site" evidence="5">
    <location>
        <position position="324"/>
    </location>
    <ligand>
        <name>NAD(+)</name>
        <dbReference type="ChEBI" id="CHEBI:57540"/>
    </ligand>
</feature>